<keyword evidence="1" id="KW-0175">Coiled coil</keyword>
<organism evidence="2 3">
    <name type="scientific">Taurinivorans muris</name>
    <dbReference type="NCBI Taxonomy" id="2787751"/>
    <lineage>
        <taxon>Bacteria</taxon>
        <taxon>Pseudomonadati</taxon>
        <taxon>Thermodesulfobacteriota</taxon>
        <taxon>Desulfovibrionia</taxon>
        <taxon>Desulfovibrionales</taxon>
        <taxon>Desulfovibrionaceae</taxon>
        <taxon>Taurinivorans</taxon>
    </lineage>
</organism>
<dbReference type="Pfam" id="PF12686">
    <property type="entry name" value="DUF3800"/>
    <property type="match status" value="1"/>
</dbReference>
<feature type="coiled-coil region" evidence="1">
    <location>
        <begin position="343"/>
        <end position="393"/>
    </location>
</feature>
<dbReference type="InterPro" id="IPR024524">
    <property type="entry name" value="DUF3800"/>
</dbReference>
<sequence length="395" mass="46805">MYAYIDETGNTGLDIFNEMQPFFMNLAVMSEEDIAISYQKEFNQILSRLQIEELHGKKLQSFEVYDMASKLLYNFLLNKDINFTYTFVDKELFSITILYEALFDSGINEAVPWHSYNLRELRLILLLNFIVLIQQTQNVHKRFWNECIFGKDISKADTSFISCLNNMLSELTNINLDKRSIEIFYDAIFWAKKNYEQFEYRIIYNDKDKKHKNIYLPTYCFFISLVKNIQQKFINTTSENCYLIHDRQQEYQKIIELAHSIISNPEIKGLYHTISYFHNTEIMTLPTSSLTFVEAKKNIGIQLSDFCASILSKKIKGKKMTLNMTKLYELIQKKTTTQYIFTYDALYTEIILFEKKLQQYESQLEINTYQKQIQNAKKIIAQEKARIDTIISELN</sequence>
<evidence type="ECO:0000313" key="3">
    <source>
        <dbReference type="Proteomes" id="UP001058120"/>
    </source>
</evidence>
<dbReference type="RefSeq" id="WP_334315982.1">
    <property type="nucleotide sequence ID" value="NZ_CP065938.1"/>
</dbReference>
<dbReference type="EMBL" id="CP065938">
    <property type="protein sequence ID" value="UWX06377.1"/>
    <property type="molecule type" value="Genomic_DNA"/>
</dbReference>
<accession>A0ABY5Y2F8</accession>
<gene>
    <name evidence="2" type="ORF">JBF11_03430</name>
</gene>
<proteinExistence type="predicted"/>
<name>A0ABY5Y2F8_9BACT</name>
<protein>
    <submittedName>
        <fullName evidence="2">DUF3800 domain-containing protein</fullName>
    </submittedName>
</protein>
<keyword evidence="3" id="KW-1185">Reference proteome</keyword>
<evidence type="ECO:0000313" key="2">
    <source>
        <dbReference type="EMBL" id="UWX06377.1"/>
    </source>
</evidence>
<reference evidence="2" key="1">
    <citation type="submission" date="2020-12" db="EMBL/GenBank/DDBJ databases">
        <title>Taurinivorans muris gen. nov., sp. nov., fundamental and realized metabolic niche of a ubiquitous sulfidogenic bacterium in the murine intestine.</title>
        <authorList>
            <person name="Ye H."/>
            <person name="Hanson B.T."/>
            <person name="Loy A."/>
        </authorList>
    </citation>
    <scope>NUCLEOTIDE SEQUENCE</scope>
    <source>
        <strain evidence="2">LT0009</strain>
    </source>
</reference>
<dbReference type="Proteomes" id="UP001058120">
    <property type="component" value="Chromosome"/>
</dbReference>
<evidence type="ECO:0000256" key="1">
    <source>
        <dbReference type="SAM" id="Coils"/>
    </source>
</evidence>